<dbReference type="Proteomes" id="UP001232148">
    <property type="component" value="Unassembled WGS sequence"/>
</dbReference>
<evidence type="ECO:0000313" key="2">
    <source>
        <dbReference type="Proteomes" id="UP001232148"/>
    </source>
</evidence>
<name>A0AAD9H5Q8_9PEZI</name>
<dbReference type="Gene3D" id="3.30.559.30">
    <property type="entry name" value="Nonribosomal peptide synthetase, condensation domain"/>
    <property type="match status" value="1"/>
</dbReference>
<protein>
    <submittedName>
        <fullName evidence="1">Uncharacterized protein</fullName>
    </submittedName>
</protein>
<feature type="non-terminal residue" evidence="1">
    <location>
        <position position="73"/>
    </location>
</feature>
<dbReference type="EMBL" id="MU843034">
    <property type="protein sequence ID" value="KAK2022628.1"/>
    <property type="molecule type" value="Genomic_DNA"/>
</dbReference>
<dbReference type="AlphaFoldDB" id="A0AAD9H5Q8"/>
<proteinExistence type="predicted"/>
<comment type="caution">
    <text evidence="1">The sequence shown here is derived from an EMBL/GenBank/DDBJ whole genome shotgun (WGS) entry which is preliminary data.</text>
</comment>
<keyword evidence="2" id="KW-1185">Reference proteome</keyword>
<dbReference type="SUPFAM" id="SSF52777">
    <property type="entry name" value="CoA-dependent acyltransferases"/>
    <property type="match status" value="1"/>
</dbReference>
<organism evidence="1 2">
    <name type="scientific">Colletotrichum zoysiae</name>
    <dbReference type="NCBI Taxonomy" id="1216348"/>
    <lineage>
        <taxon>Eukaryota</taxon>
        <taxon>Fungi</taxon>
        <taxon>Dikarya</taxon>
        <taxon>Ascomycota</taxon>
        <taxon>Pezizomycotina</taxon>
        <taxon>Sordariomycetes</taxon>
        <taxon>Hypocreomycetidae</taxon>
        <taxon>Glomerellales</taxon>
        <taxon>Glomerellaceae</taxon>
        <taxon>Colletotrichum</taxon>
        <taxon>Colletotrichum graminicola species complex</taxon>
    </lineage>
</organism>
<reference evidence="1" key="1">
    <citation type="submission" date="2021-06" db="EMBL/GenBank/DDBJ databases">
        <title>Comparative genomics, transcriptomics and evolutionary studies reveal genomic signatures of adaptation to plant cell wall in hemibiotrophic fungi.</title>
        <authorList>
            <consortium name="DOE Joint Genome Institute"/>
            <person name="Baroncelli R."/>
            <person name="Diaz J.F."/>
            <person name="Benocci T."/>
            <person name="Peng M."/>
            <person name="Battaglia E."/>
            <person name="Haridas S."/>
            <person name="Andreopoulos W."/>
            <person name="Labutti K."/>
            <person name="Pangilinan J."/>
            <person name="Floch G.L."/>
            <person name="Makela M.R."/>
            <person name="Henrissat B."/>
            <person name="Grigoriev I.V."/>
            <person name="Crouch J.A."/>
            <person name="De Vries R.P."/>
            <person name="Sukno S.A."/>
            <person name="Thon M.R."/>
        </authorList>
    </citation>
    <scope>NUCLEOTIDE SEQUENCE</scope>
    <source>
        <strain evidence="1">MAFF235873</strain>
    </source>
</reference>
<sequence length="73" mass="8041">TGRRSVVFSTFLAGRNVAMAGIEKLTGLTITHVPIMVRLAAGHRVRQFLGLIQDEAISIMLYENKGMRAITKL</sequence>
<evidence type="ECO:0000313" key="1">
    <source>
        <dbReference type="EMBL" id="KAK2022628.1"/>
    </source>
</evidence>
<feature type="non-terminal residue" evidence="1">
    <location>
        <position position="1"/>
    </location>
</feature>
<accession>A0AAD9H5Q8</accession>
<gene>
    <name evidence="1" type="ORF">LX32DRAFT_492112</name>
</gene>